<keyword evidence="3" id="KW-1185">Reference proteome</keyword>
<dbReference type="EMBL" id="SRMA01025183">
    <property type="protein sequence ID" value="TRY98205.1"/>
    <property type="molecule type" value="Genomic_DNA"/>
</dbReference>
<feature type="compositionally biased region" description="Polar residues" evidence="1">
    <location>
        <begin position="92"/>
        <end position="101"/>
    </location>
</feature>
<protein>
    <submittedName>
        <fullName evidence="2">Uncharacterized protein</fullName>
    </submittedName>
</protein>
<reference evidence="2 3" key="1">
    <citation type="journal article" date="2019" name="Sci. Data">
        <title>Hybrid genome assembly and annotation of Danionella translucida.</title>
        <authorList>
            <person name="Kadobianskyi M."/>
            <person name="Schulze L."/>
            <person name="Schuelke M."/>
            <person name="Judkewitz B."/>
        </authorList>
    </citation>
    <scope>NUCLEOTIDE SEQUENCE [LARGE SCALE GENOMIC DNA]</scope>
    <source>
        <strain evidence="2 3">Bolton</strain>
    </source>
</reference>
<feature type="compositionally biased region" description="Polar residues" evidence="1">
    <location>
        <begin position="50"/>
        <end position="63"/>
    </location>
</feature>
<dbReference type="STRING" id="623744.A0A553R7Q0"/>
<dbReference type="Proteomes" id="UP000316079">
    <property type="component" value="Unassembled WGS sequence"/>
</dbReference>
<feature type="region of interest" description="Disordered" evidence="1">
    <location>
        <begin position="50"/>
        <end position="222"/>
    </location>
</feature>
<feature type="compositionally biased region" description="Acidic residues" evidence="1">
    <location>
        <begin position="320"/>
        <end position="333"/>
    </location>
</feature>
<feature type="compositionally biased region" description="Basic and acidic residues" evidence="1">
    <location>
        <begin position="206"/>
        <end position="216"/>
    </location>
</feature>
<dbReference type="InterPro" id="IPR050540">
    <property type="entry name" value="F-actin_Monoox_Mical"/>
</dbReference>
<name>A0A553R7Q0_9TELE</name>
<feature type="compositionally biased region" description="Basic and acidic residues" evidence="1">
    <location>
        <begin position="335"/>
        <end position="368"/>
    </location>
</feature>
<dbReference type="InterPro" id="IPR036872">
    <property type="entry name" value="CH_dom_sf"/>
</dbReference>
<feature type="compositionally biased region" description="Low complexity" evidence="1">
    <location>
        <begin position="193"/>
        <end position="204"/>
    </location>
</feature>
<proteinExistence type="predicted"/>
<evidence type="ECO:0000256" key="1">
    <source>
        <dbReference type="SAM" id="MobiDB-lite"/>
    </source>
</evidence>
<feature type="compositionally biased region" description="Basic and acidic residues" evidence="1">
    <location>
        <begin position="118"/>
        <end position="143"/>
    </location>
</feature>
<comment type="caution">
    <text evidence="2">The sequence shown here is derived from an EMBL/GenBank/DDBJ whole genome shotgun (WGS) entry which is preliminary data.</text>
</comment>
<accession>A0A553R7Q0</accession>
<dbReference type="PANTHER" id="PTHR23167">
    <property type="entry name" value="CALPONIN HOMOLOGY DOMAIN-CONTAINING PROTEIN DDB_G0272472-RELATED"/>
    <property type="match status" value="1"/>
</dbReference>
<evidence type="ECO:0000313" key="3">
    <source>
        <dbReference type="Proteomes" id="UP000316079"/>
    </source>
</evidence>
<feature type="compositionally biased region" description="Basic and acidic residues" evidence="1">
    <location>
        <begin position="150"/>
        <end position="182"/>
    </location>
</feature>
<organism evidence="2 3">
    <name type="scientific">Danionella cerebrum</name>
    <dbReference type="NCBI Taxonomy" id="2873325"/>
    <lineage>
        <taxon>Eukaryota</taxon>
        <taxon>Metazoa</taxon>
        <taxon>Chordata</taxon>
        <taxon>Craniata</taxon>
        <taxon>Vertebrata</taxon>
        <taxon>Euteleostomi</taxon>
        <taxon>Actinopterygii</taxon>
        <taxon>Neopterygii</taxon>
        <taxon>Teleostei</taxon>
        <taxon>Ostariophysi</taxon>
        <taxon>Cypriniformes</taxon>
        <taxon>Danionidae</taxon>
        <taxon>Danioninae</taxon>
        <taxon>Danionella</taxon>
    </lineage>
</organism>
<feature type="non-terminal residue" evidence="2">
    <location>
        <position position="1"/>
    </location>
</feature>
<evidence type="ECO:0000313" key="2">
    <source>
        <dbReference type="EMBL" id="TRY98205.1"/>
    </source>
</evidence>
<dbReference type="AlphaFoldDB" id="A0A553R7Q0"/>
<feature type="region of interest" description="Disordered" evidence="1">
    <location>
        <begin position="313"/>
        <end position="382"/>
    </location>
</feature>
<dbReference type="SUPFAM" id="SSF47576">
    <property type="entry name" value="Calponin-homology domain, CH-domain"/>
    <property type="match status" value="1"/>
</dbReference>
<gene>
    <name evidence="2" type="ORF">DNTS_006237</name>
</gene>
<dbReference type="PANTHER" id="PTHR23167:SF85">
    <property type="entry name" value="SMOOTHELIN-LIKE 1 ISOFORM X1"/>
    <property type="match status" value="1"/>
</dbReference>
<dbReference type="OrthoDB" id="10017054at2759"/>
<sequence>QTDTETEPVEKEKEEGEREEIIHLSVHRRLEFDWRYTWFAEMEDLENMSVSGENQKMNEQNSKFAEIQVQDIDGPDSRPENNTNGVIKENIEQNPEQNLNESCEEKAQADEQENELEDQQKDRREDDHSPHENVNESCVKEEKQEDNESEEHGVAENKHGMDTMQIKHDTKNKPEIPGRKSDAASPSALRTPSKSSMGSRSARPSARRDAMAKFQKDQTPGVRNFKVQRVSVGITGGASIKQKILNWCKSRTQKYEPVNERRTLLWPSVQQTLADCCPLLEVSDMILMGKNPDPLCVFTYVQALCHHLSKIEKERREKESMEEEKGEDQEVNENGDGKREDSKQFEETEQARSDCALNKEEGERDQNENLKNADVPEEKEES</sequence>